<protein>
    <submittedName>
        <fullName evidence="1">ORF V: Enzymatic polyprotein</fullName>
    </submittedName>
</protein>
<sequence length="710" mass="78888">MAAPAVGCTAFHGVRLSSGDHYAHPAGVPGCSGLRRAHTSVSSTRQRSEGRSLTVKQFQQLLGLMAAASNVIPFGLLYMRPLQWWLRTKGFSPRGNPFRMIKVMQRCLRALDMWKKPGVRSSLSPRNGSDGCVSHRLGCGHEWPPRPRSVEQSPSHLAHQLPGDAGRVSSLKHFLPDLIGCHVLVHTDNTAVVYYINHQGGLRSHPLYKLAHQILVWSQDKLLSLRAVHVPGHLNMGADILSRQRPRPREWMLHPEVVKQIWRVFGQAQVDLFATQENAQCPHWYSLTHPAPLGLDAMVQNVAKASSPRTGVWFSDLISLLDGSPWEIPVRRDLLSQAGGTILHPRTELWKLWAWPLRAAGLAHSTLRVYVAAISAYHAPLGGMSVCKDPLVVHFLCGALRLRPPIRHRVPTWDLAVVLEALCRPPFEPIEESSDHHLSIKTVLLLALTSLKRVGDLQALSVAPSHLEFAPGMAKAFLYPRPGNVPKVLSSAPWPIVLQAFCPPPFRDPDQQKLNCMCPDTSTELPCGEKLTICLSVMAPLRGVSLLPSIPLAAGLWMLSLRLMSSPTFPLLWGLRPILPEASPPPKLSCLVSLCRTSVIFQSWDSVMWLQMSLTVRALTHQAGLQGLQLSIITEVTENFRFCHTRLFFKVLYDLSECCVDLEVWSFTECFFTEWTVAILTLVPALVQAALTEAVSTWSADWIGEHIQTH</sequence>
<dbReference type="PANTHER" id="PTHR35617:SF3">
    <property type="entry name" value="CORE-BINDING (CB) DOMAIN-CONTAINING PROTEIN"/>
    <property type="match status" value="1"/>
</dbReference>
<evidence type="ECO:0000313" key="1">
    <source>
        <dbReference type="EMBL" id="KAI2666499.1"/>
    </source>
</evidence>
<evidence type="ECO:0000313" key="2">
    <source>
        <dbReference type="Proteomes" id="UP000830375"/>
    </source>
</evidence>
<keyword evidence="2" id="KW-1185">Reference proteome</keyword>
<dbReference type="EMBL" id="JACTAM010000003">
    <property type="protein sequence ID" value="KAI2666499.1"/>
    <property type="molecule type" value="Genomic_DNA"/>
</dbReference>
<dbReference type="PANTHER" id="PTHR35617">
    <property type="entry name" value="PHAGE_INTEGRASE DOMAIN-CONTAINING PROTEIN"/>
    <property type="match status" value="1"/>
</dbReference>
<gene>
    <name evidence="1" type="ORF">H4Q32_010384</name>
</gene>
<reference evidence="1 2" key="1">
    <citation type="submission" date="2022-01" db="EMBL/GenBank/DDBJ databases">
        <title>A high-quality chromosome-level genome assembly of rohu carp, Labeo rohita.</title>
        <authorList>
            <person name="Arick M.A. II"/>
            <person name="Hsu C.-Y."/>
            <person name="Magbanua Z."/>
            <person name="Pechanova O."/>
            <person name="Grover C."/>
            <person name="Miller E."/>
            <person name="Thrash A."/>
            <person name="Ezzel L."/>
            <person name="Alam S."/>
            <person name="Benzie J."/>
            <person name="Hamilton M."/>
            <person name="Karsi A."/>
            <person name="Lawrence M.L."/>
            <person name="Peterson D.G."/>
        </authorList>
    </citation>
    <scope>NUCLEOTIDE SEQUENCE [LARGE SCALE GENOMIC DNA]</scope>
    <source>
        <strain evidence="2">BAU-BD-2019</strain>
        <tissue evidence="1">Blood</tissue>
    </source>
</reference>
<name>A0ABQ8MUJ7_LABRO</name>
<dbReference type="Proteomes" id="UP000830375">
    <property type="component" value="Unassembled WGS sequence"/>
</dbReference>
<comment type="caution">
    <text evidence="1">The sequence shown here is derived from an EMBL/GenBank/DDBJ whole genome shotgun (WGS) entry which is preliminary data.</text>
</comment>
<organism evidence="1 2">
    <name type="scientific">Labeo rohita</name>
    <name type="common">Indian major carp</name>
    <name type="synonym">Cyprinus rohita</name>
    <dbReference type="NCBI Taxonomy" id="84645"/>
    <lineage>
        <taxon>Eukaryota</taxon>
        <taxon>Metazoa</taxon>
        <taxon>Chordata</taxon>
        <taxon>Craniata</taxon>
        <taxon>Vertebrata</taxon>
        <taxon>Euteleostomi</taxon>
        <taxon>Actinopterygii</taxon>
        <taxon>Neopterygii</taxon>
        <taxon>Teleostei</taxon>
        <taxon>Ostariophysi</taxon>
        <taxon>Cypriniformes</taxon>
        <taxon>Cyprinidae</taxon>
        <taxon>Labeoninae</taxon>
        <taxon>Labeonini</taxon>
        <taxon>Labeo</taxon>
    </lineage>
</organism>
<dbReference type="CDD" id="cd09275">
    <property type="entry name" value="RNase_HI_RT_DIRS1"/>
    <property type="match status" value="1"/>
</dbReference>
<accession>A0ABQ8MUJ7</accession>
<proteinExistence type="predicted"/>